<dbReference type="EMBL" id="JBHTKL010000005">
    <property type="protein sequence ID" value="MFD1019538.1"/>
    <property type="molecule type" value="Genomic_DNA"/>
</dbReference>
<protein>
    <submittedName>
        <fullName evidence="2">Uncharacterized protein</fullName>
    </submittedName>
</protein>
<gene>
    <name evidence="2" type="ORF">ACFQ2J_10180</name>
</gene>
<reference evidence="3" key="1">
    <citation type="journal article" date="2019" name="Int. J. Syst. Evol. Microbiol.">
        <title>The Global Catalogue of Microorganisms (GCM) 10K type strain sequencing project: providing services to taxonomists for standard genome sequencing and annotation.</title>
        <authorList>
            <consortium name="The Broad Institute Genomics Platform"/>
            <consortium name="The Broad Institute Genome Sequencing Center for Infectious Disease"/>
            <person name="Wu L."/>
            <person name="Ma J."/>
        </authorList>
    </citation>
    <scope>NUCLEOTIDE SEQUENCE [LARGE SCALE GENOMIC DNA]</scope>
    <source>
        <strain evidence="3">CCUG 56607</strain>
    </source>
</reference>
<organism evidence="2 3">
    <name type="scientific">Thalassobacillus hwangdonensis</name>
    <dbReference type="NCBI Taxonomy" id="546108"/>
    <lineage>
        <taxon>Bacteria</taxon>
        <taxon>Bacillati</taxon>
        <taxon>Bacillota</taxon>
        <taxon>Bacilli</taxon>
        <taxon>Bacillales</taxon>
        <taxon>Bacillaceae</taxon>
        <taxon>Thalassobacillus</taxon>
    </lineage>
</organism>
<evidence type="ECO:0000313" key="2">
    <source>
        <dbReference type="EMBL" id="MFD1019538.1"/>
    </source>
</evidence>
<keyword evidence="3" id="KW-1185">Reference proteome</keyword>
<feature type="transmembrane region" description="Helical" evidence="1">
    <location>
        <begin position="73"/>
        <end position="93"/>
    </location>
</feature>
<dbReference type="RefSeq" id="WP_386059590.1">
    <property type="nucleotide sequence ID" value="NZ_JBHTKL010000005.1"/>
</dbReference>
<evidence type="ECO:0000256" key="1">
    <source>
        <dbReference type="SAM" id="Phobius"/>
    </source>
</evidence>
<feature type="transmembrane region" description="Helical" evidence="1">
    <location>
        <begin position="113"/>
        <end position="130"/>
    </location>
</feature>
<proteinExistence type="predicted"/>
<sequence length="133" mass="15855">MKKILGGIAILLLMIVLLYLMVRDYYVLHEEVQQASVQIVTLLKMTLWAFMFGILMEWRGLWNLVRGRFHLNWLLLIPTILLSVVVFIPRIYWIDWYQVSQNFYPNVFLLPDIHMILTVFAGTMLVRSFSTRY</sequence>
<comment type="caution">
    <text evidence="2">The sequence shown here is derived from an EMBL/GenBank/DDBJ whole genome shotgun (WGS) entry which is preliminary data.</text>
</comment>
<keyword evidence="1" id="KW-1133">Transmembrane helix</keyword>
<keyword evidence="1" id="KW-0812">Transmembrane</keyword>
<keyword evidence="1" id="KW-0472">Membrane</keyword>
<accession>A0ABW3L4A9</accession>
<name>A0ABW3L4A9_9BACI</name>
<evidence type="ECO:0000313" key="3">
    <source>
        <dbReference type="Proteomes" id="UP001596990"/>
    </source>
</evidence>
<feature type="transmembrane region" description="Helical" evidence="1">
    <location>
        <begin position="5"/>
        <end position="22"/>
    </location>
</feature>
<dbReference type="Proteomes" id="UP001596990">
    <property type="component" value="Unassembled WGS sequence"/>
</dbReference>
<feature type="transmembrane region" description="Helical" evidence="1">
    <location>
        <begin position="42"/>
        <end position="61"/>
    </location>
</feature>